<keyword evidence="1" id="KW-0805">Transcription regulation</keyword>
<sequence>MHPTHPTFVPELDMNPPTSWSKPANALGLSNPLSHLPQSQQVRRLQQQIQQHKQLQQQSNSPFGSGQSRKRSMSSKPESRHLYQSQQGSGFGSGHQHINIKNSDQNSDDDVDEDEDDEDDDKENENDRANQEGTSGLHHRSSSHPQLTRGFSIPGFSGFGPSSPMSPSSPGSIASESSSMTASMLSPGLISPGGGHHHFPHHHGNNSGIESSLASLASLSVMPTTPTSSSGPSASVPMVMPGRNNRFESGSGGPYNSSSNTLTTGSFQPQSLPAIYQNQVASSGQNTPSFTAFSSALSQHLQRQQQQQQMASTMATMTSSLPAHSGFHQLQQQFQQQIQQQQQHQPSSSSHKTRSRSKSLTIPAPRIIPPTRVIPPRAPQTSAPRKYHGRQTRKLPSAPVVKEDIDPTRRVAHIISEQKRREKINGGFDELKSVIPECAQNTDSKATILRKAVDYILLLEDELRKYTDAYQDAEGIEDDEENEVQSP</sequence>
<dbReference type="Proteomes" id="UP000696485">
    <property type="component" value="Unassembled WGS sequence"/>
</dbReference>
<dbReference type="PANTHER" id="PTHR10328:SF3">
    <property type="entry name" value="PROTEIN MAX"/>
    <property type="match status" value="1"/>
</dbReference>
<keyword evidence="9" id="KW-1185">Reference proteome</keyword>
<dbReference type="InterPro" id="IPR011598">
    <property type="entry name" value="bHLH_dom"/>
</dbReference>
<feature type="region of interest" description="Disordered" evidence="6">
    <location>
        <begin position="1"/>
        <end position="268"/>
    </location>
</feature>
<feature type="compositionally biased region" description="Low complexity" evidence="6">
    <location>
        <begin position="84"/>
        <end position="105"/>
    </location>
</feature>
<keyword evidence="4" id="KW-0804">Transcription</keyword>
<dbReference type="Gene3D" id="4.10.280.10">
    <property type="entry name" value="Helix-loop-helix DNA-binding domain"/>
    <property type="match status" value="1"/>
</dbReference>
<keyword evidence="5" id="KW-0539">Nucleus</keyword>
<feature type="compositionally biased region" description="Pro residues" evidence="6">
    <location>
        <begin position="366"/>
        <end position="378"/>
    </location>
</feature>
<feature type="region of interest" description="Disordered" evidence="6">
    <location>
        <begin position="330"/>
        <end position="396"/>
    </location>
</feature>
<dbReference type="GO" id="GO:0003677">
    <property type="term" value="F:DNA binding"/>
    <property type="evidence" value="ECO:0007669"/>
    <property type="project" value="UniProtKB-KW"/>
</dbReference>
<dbReference type="EMBL" id="JAAAUY010000027">
    <property type="protein sequence ID" value="KAF9337407.1"/>
    <property type="molecule type" value="Genomic_DNA"/>
</dbReference>
<proteinExistence type="predicted"/>
<dbReference type="GO" id="GO:0090575">
    <property type="term" value="C:RNA polymerase II transcription regulator complex"/>
    <property type="evidence" value="ECO:0007669"/>
    <property type="project" value="TreeGrafter"/>
</dbReference>
<accession>A0A9P5VQW5</accession>
<dbReference type="SMART" id="SM00353">
    <property type="entry name" value="HLH"/>
    <property type="match status" value="1"/>
</dbReference>
<name>A0A9P5VQW5_9FUNG</name>
<evidence type="ECO:0000313" key="9">
    <source>
        <dbReference type="Proteomes" id="UP000696485"/>
    </source>
</evidence>
<keyword evidence="2" id="KW-0238">DNA-binding</keyword>
<feature type="region of interest" description="Disordered" evidence="6">
    <location>
        <begin position="295"/>
        <end position="317"/>
    </location>
</feature>
<dbReference type="Pfam" id="PF00010">
    <property type="entry name" value="HLH"/>
    <property type="match status" value="1"/>
</dbReference>
<evidence type="ECO:0000256" key="3">
    <source>
        <dbReference type="ARBA" id="ARBA00023159"/>
    </source>
</evidence>
<evidence type="ECO:0000259" key="7">
    <source>
        <dbReference type="PROSITE" id="PS50888"/>
    </source>
</evidence>
<keyword evidence="3" id="KW-0010">Activator</keyword>
<evidence type="ECO:0000313" key="8">
    <source>
        <dbReference type="EMBL" id="KAF9337407.1"/>
    </source>
</evidence>
<dbReference type="PANTHER" id="PTHR10328">
    <property type="entry name" value="PROTEIN MAX MYC-ASSOCIATED FACTOR X"/>
    <property type="match status" value="1"/>
</dbReference>
<organism evidence="8 9">
    <name type="scientific">Podila minutissima</name>
    <dbReference type="NCBI Taxonomy" id="64525"/>
    <lineage>
        <taxon>Eukaryota</taxon>
        <taxon>Fungi</taxon>
        <taxon>Fungi incertae sedis</taxon>
        <taxon>Mucoromycota</taxon>
        <taxon>Mortierellomycotina</taxon>
        <taxon>Mortierellomycetes</taxon>
        <taxon>Mortierellales</taxon>
        <taxon>Mortierellaceae</taxon>
        <taxon>Podila</taxon>
    </lineage>
</organism>
<dbReference type="GO" id="GO:0046983">
    <property type="term" value="F:protein dimerization activity"/>
    <property type="evidence" value="ECO:0007669"/>
    <property type="project" value="InterPro"/>
</dbReference>
<feature type="compositionally biased region" description="Low complexity" evidence="6">
    <location>
        <begin position="330"/>
        <end position="350"/>
    </location>
</feature>
<feature type="compositionally biased region" description="Low complexity" evidence="6">
    <location>
        <begin position="205"/>
        <end position="241"/>
    </location>
</feature>
<dbReference type="InterPro" id="IPR036638">
    <property type="entry name" value="HLH_DNA-bd_sf"/>
</dbReference>
<dbReference type="PROSITE" id="PS50888">
    <property type="entry name" value="BHLH"/>
    <property type="match status" value="1"/>
</dbReference>
<feature type="compositionally biased region" description="Low complexity" evidence="6">
    <location>
        <begin position="38"/>
        <end position="59"/>
    </location>
</feature>
<dbReference type="GO" id="GO:0003700">
    <property type="term" value="F:DNA-binding transcription factor activity"/>
    <property type="evidence" value="ECO:0007669"/>
    <property type="project" value="TreeGrafter"/>
</dbReference>
<feature type="compositionally biased region" description="Low complexity" evidence="6">
    <location>
        <begin position="150"/>
        <end position="186"/>
    </location>
</feature>
<reference evidence="8" key="1">
    <citation type="journal article" date="2020" name="Fungal Divers.">
        <title>Resolving the Mortierellaceae phylogeny through synthesis of multi-gene phylogenetics and phylogenomics.</title>
        <authorList>
            <person name="Vandepol N."/>
            <person name="Liber J."/>
            <person name="Desiro A."/>
            <person name="Na H."/>
            <person name="Kennedy M."/>
            <person name="Barry K."/>
            <person name="Grigoriev I.V."/>
            <person name="Miller A.N."/>
            <person name="O'Donnell K."/>
            <person name="Stajich J.E."/>
            <person name="Bonito G."/>
        </authorList>
    </citation>
    <scope>NUCLEOTIDE SEQUENCE</scope>
    <source>
        <strain evidence="8">NVP1</strain>
    </source>
</reference>
<feature type="compositionally biased region" description="Acidic residues" evidence="6">
    <location>
        <begin position="106"/>
        <end position="124"/>
    </location>
</feature>
<evidence type="ECO:0000256" key="6">
    <source>
        <dbReference type="SAM" id="MobiDB-lite"/>
    </source>
</evidence>
<evidence type="ECO:0000256" key="5">
    <source>
        <dbReference type="ARBA" id="ARBA00023242"/>
    </source>
</evidence>
<evidence type="ECO:0000256" key="2">
    <source>
        <dbReference type="ARBA" id="ARBA00023125"/>
    </source>
</evidence>
<comment type="caution">
    <text evidence="8">The sequence shown here is derived from an EMBL/GenBank/DDBJ whole genome shotgun (WGS) entry which is preliminary data.</text>
</comment>
<gene>
    <name evidence="8" type="ORF">BG006_004842</name>
</gene>
<dbReference type="SUPFAM" id="SSF47459">
    <property type="entry name" value="HLH, helix-loop-helix DNA-binding domain"/>
    <property type="match status" value="1"/>
</dbReference>
<evidence type="ECO:0000256" key="1">
    <source>
        <dbReference type="ARBA" id="ARBA00023015"/>
    </source>
</evidence>
<feature type="domain" description="BHLH" evidence="7">
    <location>
        <begin position="408"/>
        <end position="459"/>
    </location>
</feature>
<dbReference type="GO" id="GO:0045944">
    <property type="term" value="P:positive regulation of transcription by RNA polymerase II"/>
    <property type="evidence" value="ECO:0007669"/>
    <property type="project" value="TreeGrafter"/>
</dbReference>
<dbReference type="AlphaFoldDB" id="A0A9P5VQW5"/>
<feature type="compositionally biased region" description="Basic residues" evidence="6">
    <location>
        <begin position="195"/>
        <end position="204"/>
    </location>
</feature>
<protein>
    <recommendedName>
        <fullName evidence="7">BHLH domain-containing protein</fullName>
    </recommendedName>
</protein>
<evidence type="ECO:0000256" key="4">
    <source>
        <dbReference type="ARBA" id="ARBA00023163"/>
    </source>
</evidence>